<accession>S7T639</accession>
<keyword evidence="1" id="KW-1133">Transmembrane helix</keyword>
<dbReference type="PANTHER" id="PTHR35519:SF2">
    <property type="entry name" value="PH DOMAIN PROTEIN"/>
    <property type="match status" value="1"/>
</dbReference>
<feature type="transmembrane region" description="Helical" evidence="1">
    <location>
        <begin position="45"/>
        <end position="66"/>
    </location>
</feature>
<feature type="transmembrane region" description="Helical" evidence="1">
    <location>
        <begin position="134"/>
        <end position="159"/>
    </location>
</feature>
<dbReference type="AlphaFoldDB" id="S7T639"/>
<proteinExistence type="predicted"/>
<dbReference type="RefSeq" id="WP_020878770.1">
    <property type="nucleotide sequence ID" value="NZ_ATHJ01000133.1"/>
</dbReference>
<dbReference type="Pfam" id="PF13430">
    <property type="entry name" value="DUF4112"/>
    <property type="match status" value="1"/>
</dbReference>
<organism evidence="2 3">
    <name type="scientific">Desulfococcus multivorans DSM 2059</name>
    <dbReference type="NCBI Taxonomy" id="1121405"/>
    <lineage>
        <taxon>Bacteria</taxon>
        <taxon>Pseudomonadati</taxon>
        <taxon>Thermodesulfobacteriota</taxon>
        <taxon>Desulfobacteria</taxon>
        <taxon>Desulfobacterales</taxon>
        <taxon>Desulfococcaceae</taxon>
        <taxon>Desulfococcus</taxon>
    </lineage>
</organism>
<feature type="transmembrane region" description="Helical" evidence="1">
    <location>
        <begin position="78"/>
        <end position="98"/>
    </location>
</feature>
<evidence type="ECO:0000313" key="2">
    <source>
        <dbReference type="EMBL" id="EPR32532.1"/>
    </source>
</evidence>
<comment type="caution">
    <text evidence="2">The sequence shown here is derived from an EMBL/GenBank/DDBJ whole genome shotgun (WGS) entry which is preliminary data.</text>
</comment>
<dbReference type="PANTHER" id="PTHR35519">
    <property type="entry name" value="MEMBRANE PROTEINS"/>
    <property type="match status" value="1"/>
</dbReference>
<reference evidence="2 3" key="1">
    <citation type="journal article" date="2013" name="Genome Announc.">
        <title>Draft genome sequences for three mercury-methylating, sulfate-reducing bacteria.</title>
        <authorList>
            <person name="Brown S.D."/>
            <person name="Hurt R.A.Jr."/>
            <person name="Gilmour C.C."/>
            <person name="Elias D.A."/>
        </authorList>
    </citation>
    <scope>NUCLEOTIDE SEQUENCE [LARGE SCALE GENOMIC DNA]</scope>
    <source>
        <strain evidence="2 3">DSM 2059</strain>
    </source>
</reference>
<evidence type="ECO:0000313" key="3">
    <source>
        <dbReference type="Proteomes" id="UP000014977"/>
    </source>
</evidence>
<evidence type="ECO:0008006" key="4">
    <source>
        <dbReference type="Google" id="ProtNLM"/>
    </source>
</evidence>
<sequence>MNPNKQKELPHSSVHSRMQRLRSLSRLLDSAFPLPGGFRIGLDGIIGLIPGFGDIAGSIASSYIIVESARLGASTATLLRMVMNVLVESLIGLVPFLGDLFDIVWKANEKNMALMEKQLAAAPPGSSPETRLKAAVFIILGLMLAGVAAIAYLGFTLLFRLVAALQGAGGA</sequence>
<keyword evidence="1" id="KW-0812">Transmembrane</keyword>
<gene>
    <name evidence="2" type="ORF">dsmv_3614</name>
</gene>
<dbReference type="EMBL" id="ATHJ01000133">
    <property type="protein sequence ID" value="EPR32532.1"/>
    <property type="molecule type" value="Genomic_DNA"/>
</dbReference>
<dbReference type="InterPro" id="IPR025187">
    <property type="entry name" value="DUF4112"/>
</dbReference>
<protein>
    <recommendedName>
        <fullName evidence="4">DUF4112 domain-containing protein</fullName>
    </recommendedName>
</protein>
<keyword evidence="1" id="KW-0472">Membrane</keyword>
<dbReference type="eggNOG" id="ENOG5032RYR">
    <property type="taxonomic scope" value="Bacteria"/>
</dbReference>
<keyword evidence="3" id="KW-1185">Reference proteome</keyword>
<evidence type="ECO:0000256" key="1">
    <source>
        <dbReference type="SAM" id="Phobius"/>
    </source>
</evidence>
<dbReference type="STRING" id="897.B2D07_00940"/>
<name>S7T639_DESML</name>
<dbReference type="Proteomes" id="UP000014977">
    <property type="component" value="Unassembled WGS sequence"/>
</dbReference>
<dbReference type="PATRIC" id="fig|1121405.3.peg.4216"/>